<gene>
    <name evidence="1" type="ORF">OXIME_000166</name>
</gene>
<sequence>MFYITEDEVDRNLKMEEVVDALQETFVHYGEGKAMASARDRLILDGTVYNTMPAIDSQLGIAGMKTYIAGKNGAKFVVVIFDQRKDELLAIIDANRLGQIRTGALPAMASRILVKGKKHNLAIIGSGFQAQTQIQGMLSQFDVDMVKVYSRNYSHAKKFADEMSRKFGVDVRAEETARSALKDITLVNSITDSNQAIFSRSDLGDEYHVNLCGGNIPMRQEAADDVLSESDLVVTEHLEQSLKESGEMIHFVKNSGGKPVELKDLVVNREKYYGKQRTVFKTMGIGLEDIATGYLLLKKMNLI</sequence>
<dbReference type="KEGG" id="omr:OXIME_000166"/>
<dbReference type="PANTHER" id="PTHR13812:SF19">
    <property type="entry name" value="KETIMINE REDUCTASE MU-CRYSTALLIN"/>
    <property type="match status" value="1"/>
</dbReference>
<dbReference type="GO" id="GO:0008473">
    <property type="term" value="F:ornithine cyclodeaminase activity"/>
    <property type="evidence" value="ECO:0007669"/>
    <property type="project" value="UniProtKB-EC"/>
</dbReference>
<proteinExistence type="predicted"/>
<protein>
    <submittedName>
        <fullName evidence="1">Ornithine cyclodeaminase</fullName>
        <ecNumber evidence="1">4.3.1.12</ecNumber>
    </submittedName>
</protein>
<dbReference type="PANTHER" id="PTHR13812">
    <property type="entry name" value="KETIMINE REDUCTASE MU-CRYSTALLIN"/>
    <property type="match status" value="1"/>
</dbReference>
<dbReference type="EMBL" id="CP133772">
    <property type="protein sequence ID" value="WYX99631.1"/>
    <property type="molecule type" value="Genomic_DNA"/>
</dbReference>
<dbReference type="EC" id="4.3.1.12" evidence="1"/>
<dbReference type="PIRSF" id="PIRSF001439">
    <property type="entry name" value="CryM"/>
    <property type="match status" value="1"/>
</dbReference>
<dbReference type="Gene3D" id="3.40.50.720">
    <property type="entry name" value="NAD(P)-binding Rossmann-like Domain"/>
    <property type="match status" value="1"/>
</dbReference>
<dbReference type="Pfam" id="PF02423">
    <property type="entry name" value="OCD_Mu_crystall"/>
    <property type="match status" value="1"/>
</dbReference>
<evidence type="ECO:0000313" key="2">
    <source>
        <dbReference type="Proteomes" id="UP001451606"/>
    </source>
</evidence>
<dbReference type="InterPro" id="IPR036291">
    <property type="entry name" value="NAD(P)-bd_dom_sf"/>
</dbReference>
<name>A0AAX4NFU6_9ARCH</name>
<keyword evidence="1" id="KW-0456">Lyase</keyword>
<accession>A0AAX4NFU6</accession>
<dbReference type="Gene3D" id="3.30.1780.10">
    <property type="entry name" value="ornithine cyclodeaminase, domain 1"/>
    <property type="match status" value="1"/>
</dbReference>
<evidence type="ECO:0000313" key="1">
    <source>
        <dbReference type="EMBL" id="WYX99631.1"/>
    </source>
</evidence>
<organism evidence="1 2">
    <name type="scientific">Oxyplasma meridianum</name>
    <dbReference type="NCBI Taxonomy" id="3073602"/>
    <lineage>
        <taxon>Archaea</taxon>
        <taxon>Methanobacteriati</taxon>
        <taxon>Thermoplasmatota</taxon>
        <taxon>Thermoplasmata</taxon>
        <taxon>Thermoplasmatales</taxon>
        <taxon>Thermoplasmataceae</taxon>
        <taxon>Oxyplasma</taxon>
    </lineage>
</organism>
<keyword evidence="2" id="KW-1185">Reference proteome</keyword>
<dbReference type="AlphaFoldDB" id="A0AAX4NFU6"/>
<dbReference type="InterPro" id="IPR023401">
    <property type="entry name" value="ODC_N"/>
</dbReference>
<reference evidence="1 2" key="1">
    <citation type="submission" date="2023-09" db="EMBL/GenBank/DDBJ databases">
        <authorList>
            <person name="Golyshina O.V."/>
            <person name="Lunev E.A."/>
            <person name="Bargiela R."/>
            <person name="Gaines M.C."/>
            <person name="Daum B."/>
            <person name="Bale N.J."/>
            <person name="Koenen M."/>
            <person name="Sinninghe Damst J.S."/>
            <person name="Yakimov M."/>
            <person name="Golyshin P.N."/>
        </authorList>
    </citation>
    <scope>NUCLEOTIDE SEQUENCE [LARGE SCALE GENOMIC DNA]</scope>
    <source>
        <strain evidence="1 2">M1</strain>
    </source>
</reference>
<dbReference type="InterPro" id="IPR003462">
    <property type="entry name" value="ODC_Mu_crystall"/>
</dbReference>
<dbReference type="RefSeq" id="WP_393971599.1">
    <property type="nucleotide sequence ID" value="NZ_CP133772.1"/>
</dbReference>
<dbReference type="SUPFAM" id="SSF51735">
    <property type="entry name" value="NAD(P)-binding Rossmann-fold domains"/>
    <property type="match status" value="1"/>
</dbReference>
<dbReference type="NCBIfam" id="NF005011">
    <property type="entry name" value="PRK06407.1"/>
    <property type="match status" value="1"/>
</dbReference>
<dbReference type="GO" id="GO:0005737">
    <property type="term" value="C:cytoplasm"/>
    <property type="evidence" value="ECO:0007669"/>
    <property type="project" value="TreeGrafter"/>
</dbReference>
<dbReference type="Proteomes" id="UP001451606">
    <property type="component" value="Chromosome"/>
</dbReference>
<dbReference type="GeneID" id="95966890"/>